<proteinExistence type="predicted"/>
<dbReference type="InterPro" id="IPR038084">
    <property type="entry name" value="PduO/GlcC-like_sf"/>
</dbReference>
<protein>
    <submittedName>
        <fullName evidence="2">Heme-binding protein</fullName>
    </submittedName>
</protein>
<dbReference type="InterPro" id="IPR005624">
    <property type="entry name" value="PduO/GlcC-like"/>
</dbReference>
<dbReference type="EMBL" id="CP146609">
    <property type="protein sequence ID" value="WWX23632.1"/>
    <property type="molecule type" value="Genomic_DNA"/>
</dbReference>
<dbReference type="SUPFAM" id="SSF143744">
    <property type="entry name" value="GlcG-like"/>
    <property type="match status" value="1"/>
</dbReference>
<feature type="signal peptide" evidence="1">
    <location>
        <begin position="1"/>
        <end position="23"/>
    </location>
</feature>
<dbReference type="PANTHER" id="PTHR34309">
    <property type="entry name" value="SLR1406 PROTEIN"/>
    <property type="match status" value="1"/>
</dbReference>
<sequence>MRKMMLSTLLVLSIALFSVPALAEGPVKTLPGDITLAQARAVLDAALKKAVEIKVPMNIAIVDAGGNLKAFYRQEDAFLGSIDISIKKAVTARYFNMTTRALGAVSVPGQPLYGIEASNNGLILFAGGVLLVDKNNVIIGAIGVSGGSVDEDESVALAGAAALK</sequence>
<accession>A0ABZ2IYC0</accession>
<dbReference type="Gene3D" id="3.30.450.150">
    <property type="entry name" value="Haem-degrading domain"/>
    <property type="match status" value="1"/>
</dbReference>
<evidence type="ECO:0000256" key="1">
    <source>
        <dbReference type="SAM" id="SignalP"/>
    </source>
</evidence>
<reference evidence="2 3" key="1">
    <citation type="submission" date="2024-03" db="EMBL/GenBank/DDBJ databases">
        <title>Phenotype and Genome Characterization of a Sulfate-Reducing Bacterium Pseudodesulfovibrio sp. strain 5S69, isolated from Petroleum Reservoir in Tatarstan (Russia).</title>
        <authorList>
            <person name="Bidzhieva S.K."/>
            <person name="Kadnikov V."/>
            <person name="Tourova T.P."/>
            <person name="Samigullina S.R."/>
            <person name="Sokolova D.S."/>
            <person name="Poltaraus A.B."/>
            <person name="Avtukh A.N."/>
            <person name="Tereshina V.M."/>
            <person name="Mardanov A.V."/>
            <person name="Nazina T.N."/>
        </authorList>
    </citation>
    <scope>NUCLEOTIDE SEQUENCE [LARGE SCALE GENOMIC DNA]</scope>
    <source>
        <strain evidence="2 3">5S69</strain>
    </source>
</reference>
<dbReference type="Proteomes" id="UP001385389">
    <property type="component" value="Chromosome"/>
</dbReference>
<dbReference type="RefSeq" id="WP_338669329.1">
    <property type="nucleotide sequence ID" value="NZ_CP146609.1"/>
</dbReference>
<name>A0ABZ2IYC0_9BACT</name>
<organism evidence="2 3">
    <name type="scientific">Pseudodesulfovibrio methanolicus</name>
    <dbReference type="NCBI Taxonomy" id="3126690"/>
    <lineage>
        <taxon>Bacteria</taxon>
        <taxon>Pseudomonadati</taxon>
        <taxon>Thermodesulfobacteriota</taxon>
        <taxon>Desulfovibrionia</taxon>
        <taxon>Desulfovibrionales</taxon>
        <taxon>Desulfovibrionaceae</taxon>
    </lineage>
</organism>
<dbReference type="Pfam" id="PF03928">
    <property type="entry name" value="HbpS-like"/>
    <property type="match status" value="1"/>
</dbReference>
<dbReference type="InterPro" id="IPR052517">
    <property type="entry name" value="GlcG_carb_metab_protein"/>
</dbReference>
<evidence type="ECO:0000313" key="2">
    <source>
        <dbReference type="EMBL" id="WWX23632.1"/>
    </source>
</evidence>
<gene>
    <name evidence="2" type="ORF">V8V93_05365</name>
</gene>
<evidence type="ECO:0000313" key="3">
    <source>
        <dbReference type="Proteomes" id="UP001385389"/>
    </source>
</evidence>
<feature type="chain" id="PRO_5046960658" evidence="1">
    <location>
        <begin position="24"/>
        <end position="164"/>
    </location>
</feature>
<keyword evidence="3" id="KW-1185">Reference proteome</keyword>
<keyword evidence="1" id="KW-0732">Signal</keyword>
<dbReference type="PANTHER" id="PTHR34309:SF1">
    <property type="entry name" value="PROTEIN GLCG"/>
    <property type="match status" value="1"/>
</dbReference>